<dbReference type="GO" id="GO:0003746">
    <property type="term" value="F:translation elongation factor activity"/>
    <property type="evidence" value="ECO:0007669"/>
    <property type="project" value="UniProtKB-KW"/>
</dbReference>
<gene>
    <name evidence="5 9" type="primary">tsf</name>
    <name evidence="9" type="ORF">LZC94_26105</name>
</gene>
<sequence>MPEITVGLVKELRERTQAGMSDCKSALVEAEGDIEKAIEIIQKKGLLKGQARAGKVATEGEVRTWVEGDGSRGLIVEVNCQTDFVARGDDFRGFVTKVVDLAKTTKRPASPTEGAAALLTQSVPGSSDTLDTVRLALVGKTGENTVVRRWDVLTAAGPNDLVIAYVHMGGKLAVLLRAEAPSVEARNSAAFKEFVENVAMQVAAMSPLVVRKEEVSEAVVAKQKEIYEAQLREEPKPKPEASWPKIIEGKVAKWFTEVTLLGQDNVWAPEKGTIDAVRQEIGKSLGGEVKLHEFVRFGLGEGIEKKSDDLAAEVAKMTAG</sequence>
<comment type="function">
    <text evidence="5 6">Associates with the EF-Tu.GDP complex and induces the exchange of GDP to GTP. It remains bound to the aminoacyl-tRNA.EF-Tu.GTP complex up to the GTP hydrolysis stage on the ribosome.</text>
</comment>
<keyword evidence="4 5" id="KW-0648">Protein biosynthesis</keyword>
<comment type="subcellular location">
    <subcellularLocation>
        <location evidence="5 7">Cytoplasm</location>
    </subcellularLocation>
</comment>
<evidence type="ECO:0000256" key="6">
    <source>
        <dbReference type="RuleBase" id="RU000642"/>
    </source>
</evidence>
<evidence type="ECO:0000256" key="5">
    <source>
        <dbReference type="HAMAP-Rule" id="MF_00050"/>
    </source>
</evidence>
<keyword evidence="3 5" id="KW-0251">Elongation factor</keyword>
<dbReference type="Gene3D" id="1.10.8.10">
    <property type="entry name" value="DNA helicase RuvA subunit, C-terminal domain"/>
    <property type="match status" value="1"/>
</dbReference>
<evidence type="ECO:0000256" key="1">
    <source>
        <dbReference type="ARBA" id="ARBA00005532"/>
    </source>
</evidence>
<evidence type="ECO:0000256" key="3">
    <source>
        <dbReference type="ARBA" id="ARBA00022768"/>
    </source>
</evidence>
<evidence type="ECO:0000313" key="10">
    <source>
        <dbReference type="Proteomes" id="UP001370348"/>
    </source>
</evidence>
<dbReference type="InterPro" id="IPR009060">
    <property type="entry name" value="UBA-like_sf"/>
</dbReference>
<dbReference type="CDD" id="cd14275">
    <property type="entry name" value="UBA_EF-Ts"/>
    <property type="match status" value="1"/>
</dbReference>
<evidence type="ECO:0000313" key="9">
    <source>
        <dbReference type="EMBL" id="WXB11332.1"/>
    </source>
</evidence>
<dbReference type="HAMAP" id="MF_00050">
    <property type="entry name" value="EF_Ts"/>
    <property type="match status" value="1"/>
</dbReference>
<dbReference type="Gene3D" id="1.10.286.20">
    <property type="match status" value="1"/>
</dbReference>
<dbReference type="RefSeq" id="WP_394820949.1">
    <property type="nucleotide sequence ID" value="NZ_CP089984.1"/>
</dbReference>
<dbReference type="PANTHER" id="PTHR11741:SF0">
    <property type="entry name" value="ELONGATION FACTOR TS, MITOCHONDRIAL"/>
    <property type="match status" value="1"/>
</dbReference>
<evidence type="ECO:0000256" key="7">
    <source>
        <dbReference type="RuleBase" id="RU000643"/>
    </source>
</evidence>
<dbReference type="PROSITE" id="PS01127">
    <property type="entry name" value="EF_TS_2"/>
    <property type="match status" value="1"/>
</dbReference>
<dbReference type="InterPro" id="IPR036402">
    <property type="entry name" value="EF-Ts_dimer_sf"/>
</dbReference>
<dbReference type="PANTHER" id="PTHR11741">
    <property type="entry name" value="ELONGATION FACTOR TS"/>
    <property type="match status" value="1"/>
</dbReference>
<accession>A0ABZ2LK55</accession>
<proteinExistence type="inferred from homology"/>
<name>A0ABZ2LK55_9BACT</name>
<feature type="region of interest" description="Involved in Mg(2+) ion dislocation from EF-Tu" evidence="5">
    <location>
        <begin position="82"/>
        <end position="85"/>
    </location>
</feature>
<protein>
    <recommendedName>
        <fullName evidence="2 5">Elongation factor Ts</fullName>
        <shortName evidence="5">EF-Ts</shortName>
    </recommendedName>
</protein>
<dbReference type="InterPro" id="IPR001816">
    <property type="entry name" value="Transl_elong_EFTs/EF1B"/>
</dbReference>
<dbReference type="Gene3D" id="3.30.479.20">
    <property type="entry name" value="Elongation factor Ts, dimerisation domain"/>
    <property type="match status" value="2"/>
</dbReference>
<dbReference type="SUPFAM" id="SSF46934">
    <property type="entry name" value="UBA-like"/>
    <property type="match status" value="1"/>
</dbReference>
<dbReference type="PROSITE" id="PS01126">
    <property type="entry name" value="EF_TS_1"/>
    <property type="match status" value="1"/>
</dbReference>
<dbReference type="NCBIfam" id="TIGR00116">
    <property type="entry name" value="tsf"/>
    <property type="match status" value="1"/>
</dbReference>
<dbReference type="InterPro" id="IPR018101">
    <property type="entry name" value="Transl_elong_Ts_CS"/>
</dbReference>
<evidence type="ECO:0000256" key="4">
    <source>
        <dbReference type="ARBA" id="ARBA00022917"/>
    </source>
</evidence>
<dbReference type="Pfam" id="PF00889">
    <property type="entry name" value="EF_TS"/>
    <property type="match status" value="1"/>
</dbReference>
<keyword evidence="5" id="KW-0963">Cytoplasm</keyword>
<reference evidence="9 10" key="1">
    <citation type="submission" date="2021-12" db="EMBL/GenBank/DDBJ databases">
        <title>Discovery of the Pendulisporaceae a myxobacterial family with distinct sporulation behavior and unique specialized metabolism.</title>
        <authorList>
            <person name="Garcia R."/>
            <person name="Popoff A."/>
            <person name="Bader C.D."/>
            <person name="Loehr J."/>
            <person name="Walesch S."/>
            <person name="Walt C."/>
            <person name="Boldt J."/>
            <person name="Bunk B."/>
            <person name="Haeckl F.J.F.P.J."/>
            <person name="Gunesch A.P."/>
            <person name="Birkelbach J."/>
            <person name="Nuebel U."/>
            <person name="Pietschmann T."/>
            <person name="Bach T."/>
            <person name="Mueller R."/>
        </authorList>
    </citation>
    <scope>NUCLEOTIDE SEQUENCE [LARGE SCALE GENOMIC DNA]</scope>
    <source>
        <strain evidence="9 10">MSr11954</strain>
    </source>
</reference>
<keyword evidence="10" id="KW-1185">Reference proteome</keyword>
<dbReference type="Proteomes" id="UP001370348">
    <property type="component" value="Chromosome"/>
</dbReference>
<evidence type="ECO:0000259" key="8">
    <source>
        <dbReference type="Pfam" id="PF00889"/>
    </source>
</evidence>
<feature type="domain" description="Translation elongation factor EFTs/EF1B dimerisation" evidence="8">
    <location>
        <begin position="73"/>
        <end position="301"/>
    </location>
</feature>
<dbReference type="EMBL" id="CP089984">
    <property type="protein sequence ID" value="WXB11332.1"/>
    <property type="molecule type" value="Genomic_DNA"/>
</dbReference>
<dbReference type="SUPFAM" id="SSF54713">
    <property type="entry name" value="Elongation factor Ts (EF-Ts), dimerisation domain"/>
    <property type="match status" value="2"/>
</dbReference>
<dbReference type="InterPro" id="IPR014039">
    <property type="entry name" value="Transl_elong_EFTs/EF1B_dimer"/>
</dbReference>
<evidence type="ECO:0000256" key="2">
    <source>
        <dbReference type="ARBA" id="ARBA00016956"/>
    </source>
</evidence>
<comment type="similarity">
    <text evidence="1 5 6">Belongs to the EF-Ts family.</text>
</comment>
<organism evidence="9 10">
    <name type="scientific">Pendulispora albinea</name>
    <dbReference type="NCBI Taxonomy" id="2741071"/>
    <lineage>
        <taxon>Bacteria</taxon>
        <taxon>Pseudomonadati</taxon>
        <taxon>Myxococcota</taxon>
        <taxon>Myxococcia</taxon>
        <taxon>Myxococcales</taxon>
        <taxon>Sorangiineae</taxon>
        <taxon>Pendulisporaceae</taxon>
        <taxon>Pendulispora</taxon>
    </lineage>
</organism>